<organism evidence="1 2">
    <name type="scientific">Hypoxylon rubiginosum</name>
    <dbReference type="NCBI Taxonomy" id="110542"/>
    <lineage>
        <taxon>Eukaryota</taxon>
        <taxon>Fungi</taxon>
        <taxon>Dikarya</taxon>
        <taxon>Ascomycota</taxon>
        <taxon>Pezizomycotina</taxon>
        <taxon>Sordariomycetes</taxon>
        <taxon>Xylariomycetidae</taxon>
        <taxon>Xylariales</taxon>
        <taxon>Hypoxylaceae</taxon>
        <taxon>Hypoxylon</taxon>
    </lineage>
</organism>
<accession>A0ACC0CLS3</accession>
<evidence type="ECO:0000313" key="2">
    <source>
        <dbReference type="Proteomes" id="UP001497680"/>
    </source>
</evidence>
<comment type="caution">
    <text evidence="1">The sequence shown here is derived from an EMBL/GenBank/DDBJ whole genome shotgun (WGS) entry which is preliminary data.</text>
</comment>
<keyword evidence="2" id="KW-1185">Reference proteome</keyword>
<reference evidence="1 2" key="1">
    <citation type="journal article" date="2022" name="New Phytol.">
        <title>Ecological generalism drives hyperdiversity of secondary metabolite gene clusters in xylarialean endophytes.</title>
        <authorList>
            <person name="Franco M.E.E."/>
            <person name="Wisecaver J.H."/>
            <person name="Arnold A.E."/>
            <person name="Ju Y.M."/>
            <person name="Slot J.C."/>
            <person name="Ahrendt S."/>
            <person name="Moore L.P."/>
            <person name="Eastman K.E."/>
            <person name="Scott K."/>
            <person name="Konkel Z."/>
            <person name="Mondo S.J."/>
            <person name="Kuo A."/>
            <person name="Hayes R.D."/>
            <person name="Haridas S."/>
            <person name="Andreopoulos B."/>
            <person name="Riley R."/>
            <person name="LaButti K."/>
            <person name="Pangilinan J."/>
            <person name="Lipzen A."/>
            <person name="Amirebrahimi M."/>
            <person name="Yan J."/>
            <person name="Adam C."/>
            <person name="Keymanesh K."/>
            <person name="Ng V."/>
            <person name="Louie K."/>
            <person name="Northen T."/>
            <person name="Drula E."/>
            <person name="Henrissat B."/>
            <person name="Hsieh H.M."/>
            <person name="Youens-Clark K."/>
            <person name="Lutzoni F."/>
            <person name="Miadlikowska J."/>
            <person name="Eastwood D.C."/>
            <person name="Hamelin R.C."/>
            <person name="Grigoriev I.V."/>
            <person name="U'Ren J.M."/>
        </authorList>
    </citation>
    <scope>NUCLEOTIDE SEQUENCE [LARGE SCALE GENOMIC DNA]</scope>
    <source>
        <strain evidence="1 2">ER1909</strain>
    </source>
</reference>
<gene>
    <name evidence="1" type="ORF">F4821DRAFT_26531</name>
</gene>
<dbReference type="EMBL" id="MU394396">
    <property type="protein sequence ID" value="KAI6081421.1"/>
    <property type="molecule type" value="Genomic_DNA"/>
</dbReference>
<proteinExistence type="predicted"/>
<evidence type="ECO:0000313" key="1">
    <source>
        <dbReference type="EMBL" id="KAI6081421.1"/>
    </source>
</evidence>
<sequence length="197" mass="22578">MAREHCECSRFCVHDKIKLLRVCCKHGVDFINSATSGKSAEKEVWKSITEDLPAALRATHLTTPTETRKKCISICKSRRENPEKSKCDVDVSWIDRWVRIWQCRDLVASITESQGFIREALGKDATAYMAGVVAVIEKHTRSVKRTAREHNRKSRSARRRSNEKPGTTRRPEKKTGTTDRVNKRGRGGRYHSKRKAQ</sequence>
<name>A0ACC0CLS3_9PEZI</name>
<dbReference type="Proteomes" id="UP001497680">
    <property type="component" value="Unassembled WGS sequence"/>
</dbReference>
<protein>
    <submittedName>
        <fullName evidence="1">Uncharacterized protein</fullName>
    </submittedName>
</protein>